<reference evidence="2 3" key="1">
    <citation type="journal article" date="2024" name="Nat. Commun.">
        <title>Phylogenomics reveals the evolutionary origins of lichenization in chlorophyte algae.</title>
        <authorList>
            <person name="Puginier C."/>
            <person name="Libourel C."/>
            <person name="Otte J."/>
            <person name="Skaloud P."/>
            <person name="Haon M."/>
            <person name="Grisel S."/>
            <person name="Petersen M."/>
            <person name="Berrin J.G."/>
            <person name="Delaux P.M."/>
            <person name="Dal Grande F."/>
            <person name="Keller J."/>
        </authorList>
    </citation>
    <scope>NUCLEOTIDE SEQUENCE [LARGE SCALE GENOMIC DNA]</scope>
    <source>
        <strain evidence="2 3">SAG 216-7</strain>
    </source>
</reference>
<dbReference type="Proteomes" id="UP001491310">
    <property type="component" value="Unassembled WGS sequence"/>
</dbReference>
<evidence type="ECO:0000313" key="3">
    <source>
        <dbReference type="Proteomes" id="UP001491310"/>
    </source>
</evidence>
<evidence type="ECO:0000256" key="1">
    <source>
        <dbReference type="SAM" id="MobiDB-lite"/>
    </source>
</evidence>
<sequence length="332" mass="34717">MGRQVSCIYGASLNPSMQVMINIDISLLKISYTMGYTPPPSNAANPQNFIPLLSYQFWTFSSLSGSLSFPVLNNGSVQGFQIPSAPPPPSPPPRPPPPPSPPPPPPAPPPPPIGITPWLNFTATFPSLTATDATTTFQSRYRNAIATSAHVPASQVTIRVASGSRRRLMTSSLAIITIVSFGQNDLLQLADHYSALLQTQNLTAIFGSDPSFQASVGAALFSGMIDNLVFVPPPPPPSPPPPPPPSPPAPPPAPRPPPPKFSPPPPPLREAKKQRDRAEGEAKRKAAEDRARLKEEAAEKAHEARLAALAASGSGAPLIGSAAASSSASGAK</sequence>
<feature type="compositionally biased region" description="Basic and acidic residues" evidence="1">
    <location>
        <begin position="269"/>
        <end position="305"/>
    </location>
</feature>
<keyword evidence="3" id="KW-1185">Reference proteome</keyword>
<name>A0ABR2YJ67_9CHLO</name>
<gene>
    <name evidence="2" type="ORF">WJX75_003380</name>
</gene>
<organism evidence="2 3">
    <name type="scientific">Coccomyxa subellipsoidea</name>
    <dbReference type="NCBI Taxonomy" id="248742"/>
    <lineage>
        <taxon>Eukaryota</taxon>
        <taxon>Viridiplantae</taxon>
        <taxon>Chlorophyta</taxon>
        <taxon>core chlorophytes</taxon>
        <taxon>Trebouxiophyceae</taxon>
        <taxon>Trebouxiophyceae incertae sedis</taxon>
        <taxon>Coccomyxaceae</taxon>
        <taxon>Coccomyxa</taxon>
    </lineage>
</organism>
<feature type="compositionally biased region" description="Pro residues" evidence="1">
    <location>
        <begin position="232"/>
        <end position="268"/>
    </location>
</feature>
<feature type="compositionally biased region" description="Pro residues" evidence="1">
    <location>
        <begin position="84"/>
        <end position="113"/>
    </location>
</feature>
<evidence type="ECO:0000313" key="2">
    <source>
        <dbReference type="EMBL" id="KAK9906530.1"/>
    </source>
</evidence>
<protein>
    <submittedName>
        <fullName evidence="2">Uncharacterized protein</fullName>
    </submittedName>
</protein>
<feature type="compositionally biased region" description="Low complexity" evidence="1">
    <location>
        <begin position="306"/>
        <end position="332"/>
    </location>
</feature>
<proteinExistence type="predicted"/>
<accession>A0ABR2YJ67</accession>
<dbReference type="PRINTS" id="PR01217">
    <property type="entry name" value="PRICHEXTENSN"/>
</dbReference>
<feature type="region of interest" description="Disordered" evidence="1">
    <location>
        <begin position="78"/>
        <end position="113"/>
    </location>
</feature>
<comment type="caution">
    <text evidence="2">The sequence shown here is derived from an EMBL/GenBank/DDBJ whole genome shotgun (WGS) entry which is preliminary data.</text>
</comment>
<dbReference type="EMBL" id="JALJOT010000010">
    <property type="protein sequence ID" value="KAK9906530.1"/>
    <property type="molecule type" value="Genomic_DNA"/>
</dbReference>
<feature type="region of interest" description="Disordered" evidence="1">
    <location>
        <begin position="232"/>
        <end position="332"/>
    </location>
</feature>